<keyword evidence="1" id="KW-0456">Lyase</keyword>
<evidence type="ECO:0000313" key="4">
    <source>
        <dbReference type="Proteomes" id="UP001597540"/>
    </source>
</evidence>
<reference evidence="4" key="1">
    <citation type="journal article" date="2019" name="Int. J. Syst. Evol. Microbiol.">
        <title>The Global Catalogue of Microorganisms (GCM) 10K type strain sequencing project: providing services to taxonomists for standard genome sequencing and annotation.</title>
        <authorList>
            <consortium name="The Broad Institute Genomics Platform"/>
            <consortium name="The Broad Institute Genome Sequencing Center for Infectious Disease"/>
            <person name="Wu L."/>
            <person name="Ma J."/>
        </authorList>
    </citation>
    <scope>NUCLEOTIDE SEQUENCE [LARGE SCALE GENOMIC DNA]</scope>
    <source>
        <strain evidence="4">KCTC 33849</strain>
    </source>
</reference>
<accession>A0ABW5SNF0</accession>
<evidence type="ECO:0000313" key="3">
    <source>
        <dbReference type="EMBL" id="MFD2701274.1"/>
    </source>
</evidence>
<evidence type="ECO:0000256" key="1">
    <source>
        <dbReference type="ARBA" id="ARBA00023239"/>
    </source>
</evidence>
<dbReference type="InterPro" id="IPR032465">
    <property type="entry name" value="ACMSD"/>
</dbReference>
<gene>
    <name evidence="3" type="ORF">ACFSVM_12425</name>
</gene>
<dbReference type="RefSeq" id="WP_379262433.1">
    <property type="nucleotide sequence ID" value="NZ_JBHUMJ010000002.1"/>
</dbReference>
<name>A0ABW5SNF0_9BACL</name>
<dbReference type="PANTHER" id="PTHR21240:SF28">
    <property type="entry name" value="ISO-OROTATE DECARBOXYLASE (EUROFUNG)"/>
    <property type="match status" value="1"/>
</dbReference>
<dbReference type="Proteomes" id="UP001597540">
    <property type="component" value="Unassembled WGS sequence"/>
</dbReference>
<dbReference type="Gene3D" id="3.20.20.140">
    <property type="entry name" value="Metal-dependent hydrolases"/>
    <property type="match status" value="1"/>
</dbReference>
<sequence length="320" mass="36142">MNYPVIDVHHHIISTSLQAKQRELGITIPSFMPKWTPEIGIDKMDHAGITYSILSAPSDLTFLNQTDANPMARSINEEIASYIERHPERYGGFATMPLPDAESALHEVSYALDELNLDGIAMLTSYQGKYLSHPDYKELLMELNRRKAVVFLHPILIKEHIAGLNPALLEGTFDTTRAVTTMAVHRIFETYPDIRFILPHTGGMVPYIKWRIALAVLQEQFLQTELTGEIIDEEIAKLSSLYYDSTLNLGTIQKLVDPSRILFGADIPWPSDSILKLQRESVLTEALSISSANLMKIAYQNAYTLFPRLERLKLMDGVEV</sequence>
<dbReference type="Pfam" id="PF04909">
    <property type="entry name" value="Amidohydro_2"/>
    <property type="match status" value="1"/>
</dbReference>
<dbReference type="InterPro" id="IPR032466">
    <property type="entry name" value="Metal_Hydrolase"/>
</dbReference>
<dbReference type="PANTHER" id="PTHR21240">
    <property type="entry name" value="2-AMINO-3-CARBOXYLMUCONATE-6-SEMIALDEHYDE DECARBOXYLASE"/>
    <property type="match status" value="1"/>
</dbReference>
<dbReference type="SUPFAM" id="SSF51556">
    <property type="entry name" value="Metallo-dependent hydrolases"/>
    <property type="match status" value="1"/>
</dbReference>
<keyword evidence="4" id="KW-1185">Reference proteome</keyword>
<organism evidence="3 4">
    <name type="scientific">Paenibacillus shunpengii</name>
    <dbReference type="NCBI Taxonomy" id="2054424"/>
    <lineage>
        <taxon>Bacteria</taxon>
        <taxon>Bacillati</taxon>
        <taxon>Bacillota</taxon>
        <taxon>Bacilli</taxon>
        <taxon>Bacillales</taxon>
        <taxon>Paenibacillaceae</taxon>
        <taxon>Paenibacillus</taxon>
    </lineage>
</organism>
<protein>
    <submittedName>
        <fullName evidence="3">Amidohydrolase family protein</fullName>
    </submittedName>
</protein>
<proteinExistence type="predicted"/>
<evidence type="ECO:0000259" key="2">
    <source>
        <dbReference type="Pfam" id="PF04909"/>
    </source>
</evidence>
<dbReference type="EMBL" id="JBHUMJ010000002">
    <property type="protein sequence ID" value="MFD2701274.1"/>
    <property type="molecule type" value="Genomic_DNA"/>
</dbReference>
<dbReference type="InterPro" id="IPR006680">
    <property type="entry name" value="Amidohydro-rel"/>
</dbReference>
<feature type="domain" description="Amidohydrolase-related" evidence="2">
    <location>
        <begin position="6"/>
        <end position="307"/>
    </location>
</feature>
<comment type="caution">
    <text evidence="3">The sequence shown here is derived from an EMBL/GenBank/DDBJ whole genome shotgun (WGS) entry which is preliminary data.</text>
</comment>